<dbReference type="SUPFAM" id="SSF55347">
    <property type="entry name" value="Glyceraldehyde-3-phosphate dehydrogenase-like, C-terminal domain"/>
    <property type="match status" value="1"/>
</dbReference>
<dbReference type="EMBL" id="BARV01009325">
    <property type="protein sequence ID" value="GAI14986.1"/>
    <property type="molecule type" value="Genomic_DNA"/>
</dbReference>
<dbReference type="InterPro" id="IPR020829">
    <property type="entry name" value="GlycerAld_3-P_DH_cat"/>
</dbReference>
<dbReference type="Gene3D" id="3.30.360.10">
    <property type="entry name" value="Dihydrodipicolinate Reductase, domain 2"/>
    <property type="match status" value="1"/>
</dbReference>
<dbReference type="AlphaFoldDB" id="X1MA88"/>
<evidence type="ECO:0000256" key="2">
    <source>
        <dbReference type="ARBA" id="ARBA00023002"/>
    </source>
</evidence>
<organism evidence="4">
    <name type="scientific">marine sediment metagenome</name>
    <dbReference type="NCBI Taxonomy" id="412755"/>
    <lineage>
        <taxon>unclassified sequences</taxon>
        <taxon>metagenomes</taxon>
        <taxon>ecological metagenomes</taxon>
    </lineage>
</organism>
<protein>
    <recommendedName>
        <fullName evidence="3">Glyceraldehyde 3-phosphate dehydrogenase catalytic domain-containing protein</fullName>
    </recommendedName>
</protein>
<dbReference type="InterPro" id="IPR020831">
    <property type="entry name" value="GlycerAld/Erythrose_P_DH"/>
</dbReference>
<feature type="non-terminal residue" evidence="4">
    <location>
        <position position="1"/>
    </location>
</feature>
<comment type="similarity">
    <text evidence="1">Belongs to the glyceraldehyde-3-phosphate dehydrogenase family.</text>
</comment>
<accession>X1MA88</accession>
<name>X1MA88_9ZZZZ</name>
<evidence type="ECO:0000313" key="4">
    <source>
        <dbReference type="EMBL" id="GAI14986.1"/>
    </source>
</evidence>
<dbReference type="FunFam" id="3.30.360.10:FF:000002">
    <property type="entry name" value="Glyceraldehyde-3-phosphate dehydrogenase"/>
    <property type="match status" value="1"/>
</dbReference>
<evidence type="ECO:0000256" key="1">
    <source>
        <dbReference type="ARBA" id="ARBA00007406"/>
    </source>
</evidence>
<dbReference type="Pfam" id="PF02800">
    <property type="entry name" value="Gp_dh_C"/>
    <property type="match status" value="1"/>
</dbReference>
<keyword evidence="2" id="KW-0560">Oxidoreductase</keyword>
<proteinExistence type="inferred from homology"/>
<dbReference type="GO" id="GO:0016620">
    <property type="term" value="F:oxidoreductase activity, acting on the aldehyde or oxo group of donors, NAD or NADP as acceptor"/>
    <property type="evidence" value="ECO:0007669"/>
    <property type="project" value="InterPro"/>
</dbReference>
<gene>
    <name evidence="4" type="ORF">S06H3_18436</name>
</gene>
<evidence type="ECO:0000259" key="3">
    <source>
        <dbReference type="Pfam" id="PF02800"/>
    </source>
</evidence>
<dbReference type="PRINTS" id="PR00078">
    <property type="entry name" value="G3PDHDRGNASE"/>
</dbReference>
<feature type="domain" description="Glyceraldehyde 3-phosphate dehydrogenase catalytic" evidence="3">
    <location>
        <begin position="1"/>
        <end position="130"/>
    </location>
</feature>
<comment type="caution">
    <text evidence="4">The sequence shown here is derived from an EMBL/GenBank/DDBJ whole genome shotgun (WGS) entry which is preliminary data.</text>
</comment>
<reference evidence="4" key="1">
    <citation type="journal article" date="2014" name="Front. Microbiol.">
        <title>High frequency of phylogenetically diverse reductive dehalogenase-homologous genes in deep subseafloor sedimentary metagenomes.</title>
        <authorList>
            <person name="Kawai M."/>
            <person name="Futagami T."/>
            <person name="Toyoda A."/>
            <person name="Takaki Y."/>
            <person name="Nishi S."/>
            <person name="Hori S."/>
            <person name="Arai W."/>
            <person name="Tsubouchi T."/>
            <person name="Morono Y."/>
            <person name="Uchiyama I."/>
            <person name="Ito T."/>
            <person name="Fujiyama A."/>
            <person name="Inagaki F."/>
            <person name="Takami H."/>
        </authorList>
    </citation>
    <scope>NUCLEOTIDE SEQUENCE</scope>
    <source>
        <strain evidence="4">Expedition CK06-06</strain>
    </source>
</reference>
<sequence length="149" mass="16423">DQRILDLPHEDLRRARAAALSAIPTSTGAASAIGLVIPELKGKLDGLAVRIPIPVGSIVDLTVKVEKDFSVEDVNSAFKKASKDPEFKGVLRYCEELIVSADIIGDAHSTIFDAPSTFKQDNLIKVLSWYDNEWGYSSRLYDVINFIME</sequence>
<dbReference type="PANTHER" id="PTHR43148">
    <property type="entry name" value="GLYCERALDEHYDE-3-PHOSPHATE DEHYDROGENASE 2"/>
    <property type="match status" value="1"/>
</dbReference>